<sequence length="59" mass="6483">MPKITVSVNGKQKLLSHLKPDKAVGPDNIKPIVLHELSSEISPESMDICNCNTAVQERE</sequence>
<reference evidence="1" key="1">
    <citation type="journal article" date="2019" name="bioRxiv">
        <title>The Genome of the Zebra Mussel, Dreissena polymorpha: A Resource for Invasive Species Research.</title>
        <authorList>
            <person name="McCartney M.A."/>
            <person name="Auch B."/>
            <person name="Kono T."/>
            <person name="Mallez S."/>
            <person name="Zhang Y."/>
            <person name="Obille A."/>
            <person name="Becker A."/>
            <person name="Abrahante J.E."/>
            <person name="Garbe J."/>
            <person name="Badalamenti J.P."/>
            <person name="Herman A."/>
            <person name="Mangelson H."/>
            <person name="Liachko I."/>
            <person name="Sullivan S."/>
            <person name="Sone E.D."/>
            <person name="Koren S."/>
            <person name="Silverstein K.A.T."/>
            <person name="Beckman K.B."/>
            <person name="Gohl D.M."/>
        </authorList>
    </citation>
    <scope>NUCLEOTIDE SEQUENCE</scope>
    <source>
        <strain evidence="1">Duluth1</strain>
        <tissue evidence="1">Whole animal</tissue>
    </source>
</reference>
<reference evidence="1" key="2">
    <citation type="submission" date="2020-11" db="EMBL/GenBank/DDBJ databases">
        <authorList>
            <person name="McCartney M.A."/>
            <person name="Auch B."/>
            <person name="Kono T."/>
            <person name="Mallez S."/>
            <person name="Becker A."/>
            <person name="Gohl D.M."/>
            <person name="Silverstein K.A.T."/>
            <person name="Koren S."/>
            <person name="Bechman K.B."/>
            <person name="Herman A."/>
            <person name="Abrahante J.E."/>
            <person name="Garbe J."/>
        </authorList>
    </citation>
    <scope>NUCLEOTIDE SEQUENCE</scope>
    <source>
        <strain evidence="1">Duluth1</strain>
        <tissue evidence="1">Whole animal</tissue>
    </source>
</reference>
<proteinExistence type="predicted"/>
<accession>A0A9D4H631</accession>
<protein>
    <submittedName>
        <fullName evidence="1">Uncharacterized protein</fullName>
    </submittedName>
</protein>
<dbReference type="EMBL" id="JAIWYP010000005">
    <property type="protein sequence ID" value="KAH3828987.1"/>
    <property type="molecule type" value="Genomic_DNA"/>
</dbReference>
<keyword evidence="2" id="KW-1185">Reference proteome</keyword>
<evidence type="ECO:0000313" key="2">
    <source>
        <dbReference type="Proteomes" id="UP000828390"/>
    </source>
</evidence>
<comment type="caution">
    <text evidence="1">The sequence shown here is derived from an EMBL/GenBank/DDBJ whole genome shotgun (WGS) entry which is preliminary data.</text>
</comment>
<organism evidence="1 2">
    <name type="scientific">Dreissena polymorpha</name>
    <name type="common">Zebra mussel</name>
    <name type="synonym">Mytilus polymorpha</name>
    <dbReference type="NCBI Taxonomy" id="45954"/>
    <lineage>
        <taxon>Eukaryota</taxon>
        <taxon>Metazoa</taxon>
        <taxon>Spiralia</taxon>
        <taxon>Lophotrochozoa</taxon>
        <taxon>Mollusca</taxon>
        <taxon>Bivalvia</taxon>
        <taxon>Autobranchia</taxon>
        <taxon>Heteroconchia</taxon>
        <taxon>Euheterodonta</taxon>
        <taxon>Imparidentia</taxon>
        <taxon>Neoheterodontei</taxon>
        <taxon>Myida</taxon>
        <taxon>Dreissenoidea</taxon>
        <taxon>Dreissenidae</taxon>
        <taxon>Dreissena</taxon>
    </lineage>
</organism>
<evidence type="ECO:0000313" key="1">
    <source>
        <dbReference type="EMBL" id="KAH3828987.1"/>
    </source>
</evidence>
<name>A0A9D4H631_DREPO</name>
<dbReference type="AlphaFoldDB" id="A0A9D4H631"/>
<gene>
    <name evidence="1" type="ORF">DPMN_130975</name>
</gene>
<dbReference type="Proteomes" id="UP000828390">
    <property type="component" value="Unassembled WGS sequence"/>
</dbReference>